<name>A0AA40K713_9PEZI</name>
<dbReference type="AlphaFoldDB" id="A0AA40K713"/>
<proteinExistence type="predicted"/>
<dbReference type="Proteomes" id="UP001172159">
    <property type="component" value="Unassembled WGS sequence"/>
</dbReference>
<feature type="compositionally biased region" description="Basic and acidic residues" evidence="1">
    <location>
        <begin position="1"/>
        <end position="10"/>
    </location>
</feature>
<dbReference type="EMBL" id="JAUKTV010000001">
    <property type="protein sequence ID" value="KAK0748378.1"/>
    <property type="molecule type" value="Genomic_DNA"/>
</dbReference>
<evidence type="ECO:0000313" key="3">
    <source>
        <dbReference type="Proteomes" id="UP001172159"/>
    </source>
</evidence>
<evidence type="ECO:0000256" key="1">
    <source>
        <dbReference type="SAM" id="MobiDB-lite"/>
    </source>
</evidence>
<feature type="region of interest" description="Disordered" evidence="1">
    <location>
        <begin position="171"/>
        <end position="191"/>
    </location>
</feature>
<feature type="compositionally biased region" description="Polar residues" evidence="1">
    <location>
        <begin position="181"/>
        <end position="191"/>
    </location>
</feature>
<evidence type="ECO:0000313" key="2">
    <source>
        <dbReference type="EMBL" id="KAK0748378.1"/>
    </source>
</evidence>
<organism evidence="2 3">
    <name type="scientific">Apiosordaria backusii</name>
    <dbReference type="NCBI Taxonomy" id="314023"/>
    <lineage>
        <taxon>Eukaryota</taxon>
        <taxon>Fungi</taxon>
        <taxon>Dikarya</taxon>
        <taxon>Ascomycota</taxon>
        <taxon>Pezizomycotina</taxon>
        <taxon>Sordariomycetes</taxon>
        <taxon>Sordariomycetidae</taxon>
        <taxon>Sordariales</taxon>
        <taxon>Lasiosphaeriaceae</taxon>
        <taxon>Apiosordaria</taxon>
    </lineage>
</organism>
<accession>A0AA40K713</accession>
<reference evidence="2" key="1">
    <citation type="submission" date="2023-06" db="EMBL/GenBank/DDBJ databases">
        <title>Genome-scale phylogeny and comparative genomics of the fungal order Sordariales.</title>
        <authorList>
            <consortium name="Lawrence Berkeley National Laboratory"/>
            <person name="Hensen N."/>
            <person name="Bonometti L."/>
            <person name="Westerberg I."/>
            <person name="Brannstrom I.O."/>
            <person name="Guillou S."/>
            <person name="Cros-Aarteil S."/>
            <person name="Calhoun S."/>
            <person name="Haridas S."/>
            <person name="Kuo A."/>
            <person name="Mondo S."/>
            <person name="Pangilinan J."/>
            <person name="Riley R."/>
            <person name="Labutti K."/>
            <person name="Andreopoulos B."/>
            <person name="Lipzen A."/>
            <person name="Chen C."/>
            <person name="Yanf M."/>
            <person name="Daum C."/>
            <person name="Ng V."/>
            <person name="Clum A."/>
            <person name="Steindorff A."/>
            <person name="Ohm R."/>
            <person name="Martin F."/>
            <person name="Silar P."/>
            <person name="Natvig D."/>
            <person name="Lalanne C."/>
            <person name="Gautier V."/>
            <person name="Ament-Velasquez S.L."/>
            <person name="Kruys A."/>
            <person name="Hutchinson M.I."/>
            <person name="Powell A.J."/>
            <person name="Barry K."/>
            <person name="Miller A.N."/>
            <person name="Grigoriev I.V."/>
            <person name="Debuchy R."/>
            <person name="Gladieux P."/>
            <person name="Thoren M.H."/>
            <person name="Johannesson H."/>
        </authorList>
    </citation>
    <scope>NUCLEOTIDE SEQUENCE</scope>
    <source>
        <strain evidence="2">CBS 540.89</strain>
    </source>
</reference>
<feature type="compositionally biased region" description="Polar residues" evidence="1">
    <location>
        <begin position="14"/>
        <end position="26"/>
    </location>
</feature>
<protein>
    <submittedName>
        <fullName evidence="2">Uncharacterized protein</fullName>
    </submittedName>
</protein>
<keyword evidence="3" id="KW-1185">Reference proteome</keyword>
<feature type="region of interest" description="Disordered" evidence="1">
    <location>
        <begin position="1"/>
        <end position="28"/>
    </location>
</feature>
<gene>
    <name evidence="2" type="ORF">B0T21DRAFT_406905</name>
</gene>
<comment type="caution">
    <text evidence="2">The sequence shown here is derived from an EMBL/GenBank/DDBJ whole genome shotgun (WGS) entry which is preliminary data.</text>
</comment>
<sequence length="191" mass="21273">MNSLALERRGGQTHGPSSDCPETSTIGGRWINHMDQTRKEPKEMAVGCWITPFPLSLSSSLASKWHAFRPHLISMVPPAATEPEPESTFRDGSYLDISNVVALDVTIVFISQVDDDRSWWAFTRRGIGLEDLFLSQDRIAIFREANDNPSHAWFRCPSSAQLFQGRRLLPPSPPTIAPMTRLTTSPRVGIG</sequence>